<sequence>MATTQWVKYQSILAWPRHRTEQRPGTKYSLTPREAGQAPVWVDGIALIPDYLICSFIRTFPLKLEFPLCFHPPSLLTRPVGSSIDQRVHHSAAEVQAARKAGHSMSGGGVCISDTISL</sequence>
<dbReference type="Proteomes" id="UP001283361">
    <property type="component" value="Unassembled WGS sequence"/>
</dbReference>
<accession>A0AAE0ZYW1</accession>
<dbReference type="AlphaFoldDB" id="A0AAE0ZYW1"/>
<protein>
    <submittedName>
        <fullName evidence="1">Uncharacterized protein</fullName>
    </submittedName>
</protein>
<comment type="caution">
    <text evidence="1">The sequence shown here is derived from an EMBL/GenBank/DDBJ whole genome shotgun (WGS) entry which is preliminary data.</text>
</comment>
<evidence type="ECO:0000313" key="2">
    <source>
        <dbReference type="Proteomes" id="UP001283361"/>
    </source>
</evidence>
<keyword evidence="2" id="KW-1185">Reference proteome</keyword>
<gene>
    <name evidence="1" type="ORF">RRG08_038077</name>
</gene>
<organism evidence="1 2">
    <name type="scientific">Elysia crispata</name>
    <name type="common">lettuce slug</name>
    <dbReference type="NCBI Taxonomy" id="231223"/>
    <lineage>
        <taxon>Eukaryota</taxon>
        <taxon>Metazoa</taxon>
        <taxon>Spiralia</taxon>
        <taxon>Lophotrochozoa</taxon>
        <taxon>Mollusca</taxon>
        <taxon>Gastropoda</taxon>
        <taxon>Heterobranchia</taxon>
        <taxon>Euthyneura</taxon>
        <taxon>Panpulmonata</taxon>
        <taxon>Sacoglossa</taxon>
        <taxon>Placobranchoidea</taxon>
        <taxon>Plakobranchidae</taxon>
        <taxon>Elysia</taxon>
    </lineage>
</organism>
<name>A0AAE0ZYW1_9GAST</name>
<proteinExistence type="predicted"/>
<reference evidence="1" key="1">
    <citation type="journal article" date="2023" name="G3 (Bethesda)">
        <title>A reference genome for the long-term kleptoplast-retaining sea slug Elysia crispata morphotype clarki.</title>
        <authorList>
            <person name="Eastman K.E."/>
            <person name="Pendleton A.L."/>
            <person name="Shaikh M.A."/>
            <person name="Suttiyut T."/>
            <person name="Ogas R."/>
            <person name="Tomko P."/>
            <person name="Gavelis G."/>
            <person name="Widhalm J.R."/>
            <person name="Wisecaver J.H."/>
        </authorList>
    </citation>
    <scope>NUCLEOTIDE SEQUENCE</scope>
    <source>
        <strain evidence="1">ECLA1</strain>
    </source>
</reference>
<evidence type="ECO:0000313" key="1">
    <source>
        <dbReference type="EMBL" id="KAK3777828.1"/>
    </source>
</evidence>
<dbReference type="EMBL" id="JAWDGP010003058">
    <property type="protein sequence ID" value="KAK3777828.1"/>
    <property type="molecule type" value="Genomic_DNA"/>
</dbReference>